<dbReference type="SMART" id="SM00326">
    <property type="entry name" value="SH3"/>
    <property type="match status" value="1"/>
</dbReference>
<evidence type="ECO:0000259" key="4">
    <source>
        <dbReference type="PROSITE" id="PS50002"/>
    </source>
</evidence>
<evidence type="ECO:0000256" key="2">
    <source>
        <dbReference type="PROSITE-ProRule" id="PRU00192"/>
    </source>
</evidence>
<evidence type="ECO:0000256" key="3">
    <source>
        <dbReference type="SAM" id="Coils"/>
    </source>
</evidence>
<organism evidence="5 6">
    <name type="scientific">Hymenolepis diminuta</name>
    <name type="common">Rat tapeworm</name>
    <dbReference type="NCBI Taxonomy" id="6216"/>
    <lineage>
        <taxon>Eukaryota</taxon>
        <taxon>Metazoa</taxon>
        <taxon>Spiralia</taxon>
        <taxon>Lophotrochozoa</taxon>
        <taxon>Platyhelminthes</taxon>
        <taxon>Cestoda</taxon>
        <taxon>Eucestoda</taxon>
        <taxon>Cyclophyllidea</taxon>
        <taxon>Hymenolepididae</taxon>
        <taxon>Hymenolepis</taxon>
    </lineage>
</organism>
<keyword evidence="3" id="KW-0175">Coiled coil</keyword>
<proteinExistence type="predicted"/>
<dbReference type="Proteomes" id="UP000321570">
    <property type="component" value="Unassembled WGS sequence"/>
</dbReference>
<reference evidence="5 6" key="1">
    <citation type="submission" date="2019-07" db="EMBL/GenBank/DDBJ databases">
        <authorList>
            <person name="Jastrzebski P J."/>
            <person name="Paukszto L."/>
            <person name="Jastrzebski P J."/>
        </authorList>
    </citation>
    <scope>NUCLEOTIDE SEQUENCE [LARGE SCALE GENOMIC DNA]</scope>
    <source>
        <strain evidence="5 6">WMS-il1</strain>
    </source>
</reference>
<feature type="coiled-coil region" evidence="3">
    <location>
        <begin position="109"/>
        <end position="183"/>
    </location>
</feature>
<dbReference type="InterPro" id="IPR036028">
    <property type="entry name" value="SH3-like_dom_sf"/>
</dbReference>
<dbReference type="SUPFAM" id="SSF50044">
    <property type="entry name" value="SH3-domain"/>
    <property type="match status" value="1"/>
</dbReference>
<sequence length="363" mass="41345">MSGQAVSVLDGAKESVGRTLRKTLIKTRGRLKISSKRNYDCSFDEIDTLGTQVKSQLNRFNHVSKLWNKYEEKSADAAAASKSLEEAIMVSCGIKQVQSTTEITRQFFVDDSQETFEDMKKKLEQFLKELKDADNLRQNYFAFKIMYEKANDYKKKENEKQIVDKYQLQLSQMTERLQREISRQLSDNEARMYDCMMRYYQKKLESLAAVVGSTEVVFNQLKQMHHLESTTTITDGNYIENSNLLSLPSNNDDYSNSTWGTISSTDLSKTIGNSCTLSHSVPDSIGPNSKDGTDLTMKPKPFETVAVFAYRSGEKDEIEFEAGDCITVQEWPSPEDEEPGWLYGKHKKTGKEGLFPANHVKLP</sequence>
<keyword evidence="1 2" id="KW-0728">SH3 domain</keyword>
<feature type="domain" description="SH3" evidence="4">
    <location>
        <begin position="299"/>
        <end position="363"/>
    </location>
</feature>
<gene>
    <name evidence="5" type="ORF">WMSIL1_LOCUS9525</name>
</gene>
<protein>
    <recommendedName>
        <fullName evidence="4">SH3 domain-containing protein</fullName>
    </recommendedName>
</protein>
<evidence type="ECO:0000313" key="6">
    <source>
        <dbReference type="Proteomes" id="UP000321570"/>
    </source>
</evidence>
<dbReference type="Gene3D" id="2.30.30.40">
    <property type="entry name" value="SH3 Domains"/>
    <property type="match status" value="1"/>
</dbReference>
<accession>A0A564YVF1</accession>
<dbReference type="EMBL" id="CABIJS010000388">
    <property type="protein sequence ID" value="VUZ50683.1"/>
    <property type="molecule type" value="Genomic_DNA"/>
</dbReference>
<keyword evidence="6" id="KW-1185">Reference proteome</keyword>
<evidence type="ECO:0000313" key="5">
    <source>
        <dbReference type="EMBL" id="VUZ50683.1"/>
    </source>
</evidence>
<name>A0A564YVF1_HYMDI</name>
<dbReference type="PROSITE" id="PS50002">
    <property type="entry name" value="SH3"/>
    <property type="match status" value="1"/>
</dbReference>
<dbReference type="InterPro" id="IPR001452">
    <property type="entry name" value="SH3_domain"/>
</dbReference>
<dbReference type="AlphaFoldDB" id="A0A564YVF1"/>
<evidence type="ECO:0000256" key="1">
    <source>
        <dbReference type="ARBA" id="ARBA00022443"/>
    </source>
</evidence>
<dbReference type="Pfam" id="PF14604">
    <property type="entry name" value="SH3_9"/>
    <property type="match status" value="1"/>
</dbReference>